<reference evidence="5" key="1">
    <citation type="submission" date="2015-04" db="UniProtKB">
        <authorList>
            <consortium name="EnsemblPlants"/>
        </authorList>
    </citation>
    <scope>IDENTIFICATION</scope>
</reference>
<dbReference type="GO" id="GO:0006520">
    <property type="term" value="P:amino acid metabolic process"/>
    <property type="evidence" value="ECO:0007669"/>
    <property type="project" value="TreeGrafter"/>
</dbReference>
<dbReference type="Proteomes" id="UP000008021">
    <property type="component" value="Chromosome 5"/>
</dbReference>
<dbReference type="Pfam" id="PF04864">
    <property type="entry name" value="Alliinase_C"/>
    <property type="match status" value="2"/>
</dbReference>
<accession>A0A0E0DMN1</accession>
<dbReference type="InterPro" id="IPR015421">
    <property type="entry name" value="PyrdxlP-dep_Trfase_major"/>
</dbReference>
<dbReference type="Gene3D" id="2.10.25.30">
    <property type="entry name" value="EGF-like, alliinase"/>
    <property type="match status" value="1"/>
</dbReference>
<dbReference type="Gene3D" id="3.90.1150.10">
    <property type="entry name" value="Aspartate Aminotransferase, domain 1"/>
    <property type="match status" value="1"/>
</dbReference>
<feature type="domain" description="Alliinase C-terminal" evidence="4">
    <location>
        <begin position="304"/>
        <end position="472"/>
    </location>
</feature>
<dbReference type="InterPro" id="IPR006948">
    <property type="entry name" value="Alliinase_C"/>
</dbReference>
<dbReference type="InterPro" id="IPR050478">
    <property type="entry name" value="Ethylene_sulfur-biosynth"/>
</dbReference>
<organism evidence="5">
    <name type="scientific">Oryza meridionalis</name>
    <dbReference type="NCBI Taxonomy" id="40149"/>
    <lineage>
        <taxon>Eukaryota</taxon>
        <taxon>Viridiplantae</taxon>
        <taxon>Streptophyta</taxon>
        <taxon>Embryophyta</taxon>
        <taxon>Tracheophyta</taxon>
        <taxon>Spermatophyta</taxon>
        <taxon>Magnoliopsida</taxon>
        <taxon>Liliopsida</taxon>
        <taxon>Poales</taxon>
        <taxon>Poaceae</taxon>
        <taxon>BOP clade</taxon>
        <taxon>Oryzoideae</taxon>
        <taxon>Oryzeae</taxon>
        <taxon>Oryzinae</taxon>
        <taxon>Oryza</taxon>
    </lineage>
</organism>
<sequence>MAAMGGGGGGKDGGGGMAAQAGRLGVVASVAFNLAALAFYLRRRYFGGDAAAAAARKAEAEVAPSSGKPPVTKDSIINLDHGDPTMYEAFWRGGAGERATIVIPGWQTMSYFSDVGSLCWFLEPGFEREVRRLHRLVGNAVADGYHVLVGTGSTQLFQAALYALSPPGPSAPMSVVSPAPYYSSYPAVTDFLKSGLYRWAGDAKMFDGDTYVELVCSPSNPDGGIREAVLKSGDGVAVHDLAYYWPQYTPITSAAAHDIMLFTVSKCTGHAGTRLGWVHTNFVPNHLKFEQILAQCDWFFWHRWALVKDRAVAQKMSKFIELNTIGVSKDSQLRAAKILKAITDGYDRAPAAAVAGDDDDDSSSRLFHFARRKMVSRWAKLRAAVAASGIFTLPDELPGHCTFANETVSAYPPFAWLRCGKEGVDDLEGYLRERKIISRGGGKFGADGRVVRISMLDTDEAFAIFVDRLAAMN</sequence>
<evidence type="ECO:0000313" key="6">
    <source>
        <dbReference type="Proteomes" id="UP000008021"/>
    </source>
</evidence>
<dbReference type="STRING" id="40149.A0A0E0DMN1"/>
<comment type="similarity">
    <text evidence="2">Belongs to the alliinase family.</text>
</comment>
<protein>
    <recommendedName>
        <fullName evidence="4">Alliinase C-terminal domain-containing protein</fullName>
    </recommendedName>
</protein>
<dbReference type="Gene3D" id="3.40.640.10">
    <property type="entry name" value="Type I PLP-dependent aspartate aminotransferase-like (Major domain)"/>
    <property type="match status" value="1"/>
</dbReference>
<dbReference type="PANTHER" id="PTHR43795:SF22">
    <property type="entry name" value="TRYPTOPHAN AMINOTRANSFERASE-RELATED PROTEIN 2"/>
    <property type="match status" value="1"/>
</dbReference>
<dbReference type="HOGENOM" id="CLU_036760_1_0_1"/>
<dbReference type="Gramene" id="OMERI05G04650.1">
    <property type="protein sequence ID" value="OMERI05G04650.1"/>
    <property type="gene ID" value="OMERI05G04650"/>
</dbReference>
<dbReference type="EnsemblPlants" id="OMERI05G04650.1">
    <property type="protein sequence ID" value="OMERI05G04650.1"/>
    <property type="gene ID" value="OMERI05G04650"/>
</dbReference>
<evidence type="ECO:0000256" key="2">
    <source>
        <dbReference type="ARBA" id="ARBA00006312"/>
    </source>
</evidence>
<dbReference type="SUPFAM" id="SSF53383">
    <property type="entry name" value="PLP-dependent transferases"/>
    <property type="match status" value="2"/>
</dbReference>
<evidence type="ECO:0000313" key="5">
    <source>
        <dbReference type="EnsemblPlants" id="OMERI05G04650.1"/>
    </source>
</evidence>
<evidence type="ECO:0000259" key="4">
    <source>
        <dbReference type="Pfam" id="PF04864"/>
    </source>
</evidence>
<dbReference type="InterPro" id="IPR037029">
    <property type="entry name" value="Alliinase_N_sf"/>
</dbReference>
<dbReference type="eggNOG" id="ENOG502QPYC">
    <property type="taxonomic scope" value="Eukaryota"/>
</dbReference>
<keyword evidence="3" id="KW-0663">Pyridoxal phosphate</keyword>
<dbReference type="AlphaFoldDB" id="A0A0E0DMN1"/>
<name>A0A0E0DMN1_9ORYZ</name>
<dbReference type="InterPro" id="IPR015424">
    <property type="entry name" value="PyrdxlP-dep_Trfase"/>
</dbReference>
<evidence type="ECO:0000256" key="3">
    <source>
        <dbReference type="ARBA" id="ARBA00022898"/>
    </source>
</evidence>
<comment type="cofactor">
    <cofactor evidence="1">
        <name>pyridoxal 5'-phosphate</name>
        <dbReference type="ChEBI" id="CHEBI:597326"/>
    </cofactor>
</comment>
<dbReference type="GO" id="GO:0008483">
    <property type="term" value="F:transaminase activity"/>
    <property type="evidence" value="ECO:0007669"/>
    <property type="project" value="TreeGrafter"/>
</dbReference>
<dbReference type="PANTHER" id="PTHR43795">
    <property type="entry name" value="BIFUNCTIONAL ASPARTATE AMINOTRANSFERASE AND GLUTAMATE/ASPARTATE-PREPHENATE AMINOTRANSFERASE-RELATED"/>
    <property type="match status" value="1"/>
</dbReference>
<dbReference type="GO" id="GO:0016846">
    <property type="term" value="F:carbon-sulfur lyase activity"/>
    <property type="evidence" value="ECO:0007669"/>
    <property type="project" value="InterPro"/>
</dbReference>
<feature type="domain" description="Alliinase C-terminal" evidence="4">
    <location>
        <begin position="77"/>
        <end position="278"/>
    </location>
</feature>
<keyword evidence="6" id="KW-1185">Reference proteome</keyword>
<evidence type="ECO:0000256" key="1">
    <source>
        <dbReference type="ARBA" id="ARBA00001933"/>
    </source>
</evidence>
<proteinExistence type="inferred from homology"/>
<reference evidence="5" key="2">
    <citation type="submission" date="2018-05" db="EMBL/GenBank/DDBJ databases">
        <title>OmerRS3 (Oryza meridionalis Reference Sequence Version 3).</title>
        <authorList>
            <person name="Zhang J."/>
            <person name="Kudrna D."/>
            <person name="Lee S."/>
            <person name="Talag J."/>
            <person name="Welchert J."/>
            <person name="Wing R.A."/>
        </authorList>
    </citation>
    <scope>NUCLEOTIDE SEQUENCE [LARGE SCALE GENOMIC DNA]</scope>
    <source>
        <strain evidence="5">cv. OR44</strain>
    </source>
</reference>
<dbReference type="InterPro" id="IPR015422">
    <property type="entry name" value="PyrdxlP-dep_Trfase_small"/>
</dbReference>